<dbReference type="Pfam" id="PF03929">
    <property type="entry name" value="PepSY_TM"/>
    <property type="match status" value="1"/>
</dbReference>
<sequence>MTKKKHNKSLFKQAIGKIHLWLGLASGLVVFIVAITGCIYAFQDDIRDLTEKHRFVTVEQKPVLAPSILRDSAMKRYPDASFTRIIYSGNNRSATVMVLAGGDYHNIFLNPYSGAFLADQNLRRDFFTVVEYIHLYLLLPANIGKPIVDVAVVIFVVMMITGIILWWPRNKAQRKQSFKIKWSARWRRVNYDLHNVLGFYALIIALIIAISGLSMSYEWVRNGLNKTANLGHAFPEEKQTPQSDSTVIYDGKPMLDAAYAYAAAHTPNAQMFMIYGGNEKKEAIIVSAYAKALHFYHSDTYFVDRATGKVLKDLPHTKKSAGLKLNEMSYDLHTGQILGFVGKIIAFLASLIAASLPITGFMVWWGKRKSTKKKMVHS</sequence>
<proteinExistence type="predicted"/>
<comment type="caution">
    <text evidence="2">The sequence shown here is derived from an EMBL/GenBank/DDBJ whole genome shotgun (WGS) entry which is preliminary data.</text>
</comment>
<dbReference type="Proteomes" id="UP000248745">
    <property type="component" value="Unassembled WGS sequence"/>
</dbReference>
<dbReference type="PANTHER" id="PTHR34219">
    <property type="entry name" value="IRON-REGULATED INNER MEMBRANE PROTEIN-RELATED"/>
    <property type="match status" value="1"/>
</dbReference>
<dbReference type="RefSeq" id="WP_110997711.1">
    <property type="nucleotide sequence ID" value="NZ_QKTW01000006.1"/>
</dbReference>
<organism evidence="2 3">
    <name type="scientific">Taibaiella soli</name>
    <dbReference type="NCBI Taxonomy" id="1649169"/>
    <lineage>
        <taxon>Bacteria</taxon>
        <taxon>Pseudomonadati</taxon>
        <taxon>Bacteroidota</taxon>
        <taxon>Chitinophagia</taxon>
        <taxon>Chitinophagales</taxon>
        <taxon>Chitinophagaceae</taxon>
        <taxon>Taibaiella</taxon>
    </lineage>
</organism>
<dbReference type="InterPro" id="IPR005625">
    <property type="entry name" value="PepSY-ass_TM"/>
</dbReference>
<gene>
    <name evidence="2" type="ORF">DN068_04610</name>
</gene>
<keyword evidence="3" id="KW-1185">Reference proteome</keyword>
<keyword evidence="1" id="KW-0472">Membrane</keyword>
<dbReference type="AlphaFoldDB" id="A0A2W2AFM1"/>
<reference evidence="2 3" key="1">
    <citation type="submission" date="2018-06" db="EMBL/GenBank/DDBJ databases">
        <title>Mucibacter soli gen. nov., sp. nov., a new member of the family Chitinophagaceae producing mucin.</title>
        <authorList>
            <person name="Kim M.-K."/>
            <person name="Park S."/>
            <person name="Kim T.-S."/>
            <person name="Joung Y."/>
            <person name="Han J.-H."/>
            <person name="Kim S.B."/>
        </authorList>
    </citation>
    <scope>NUCLEOTIDE SEQUENCE [LARGE SCALE GENOMIC DNA]</scope>
    <source>
        <strain evidence="2 3">R1-15</strain>
    </source>
</reference>
<feature type="transmembrane region" description="Helical" evidence="1">
    <location>
        <begin position="20"/>
        <end position="42"/>
    </location>
</feature>
<keyword evidence="1" id="KW-0812">Transmembrane</keyword>
<name>A0A2W2AFM1_9BACT</name>
<dbReference type="OrthoDB" id="111691at2"/>
<dbReference type="EMBL" id="QKTW01000006">
    <property type="protein sequence ID" value="PZF74295.1"/>
    <property type="molecule type" value="Genomic_DNA"/>
</dbReference>
<keyword evidence="1" id="KW-1133">Transmembrane helix</keyword>
<evidence type="ECO:0000256" key="1">
    <source>
        <dbReference type="SAM" id="Phobius"/>
    </source>
</evidence>
<feature type="transmembrane region" description="Helical" evidence="1">
    <location>
        <begin position="189"/>
        <end position="213"/>
    </location>
</feature>
<protein>
    <submittedName>
        <fullName evidence="2">PepSY domain-containing protein</fullName>
    </submittedName>
</protein>
<evidence type="ECO:0000313" key="2">
    <source>
        <dbReference type="EMBL" id="PZF74295.1"/>
    </source>
</evidence>
<evidence type="ECO:0000313" key="3">
    <source>
        <dbReference type="Proteomes" id="UP000248745"/>
    </source>
</evidence>
<accession>A0A2W2AFM1</accession>
<feature type="transmembrane region" description="Helical" evidence="1">
    <location>
        <begin position="337"/>
        <end position="365"/>
    </location>
</feature>
<feature type="transmembrane region" description="Helical" evidence="1">
    <location>
        <begin position="147"/>
        <end position="168"/>
    </location>
</feature>